<dbReference type="Proteomes" id="UP000230233">
    <property type="component" value="Chromosome III"/>
</dbReference>
<evidence type="ECO:0000313" key="1">
    <source>
        <dbReference type="EMBL" id="PIC42205.1"/>
    </source>
</evidence>
<proteinExistence type="predicted"/>
<accession>A0A2G5URM1</accession>
<sequence length="105" mass="12508">MSYRSTEKISTRDKRIRHRFISLTYKKKKKIGSKENFIFFFLSFCRRCLLSFRSFRDLATECLISETADDEMEKKKSIGDQFGESHATVPLVRTLMGEPVWRRMI</sequence>
<dbReference type="AlphaFoldDB" id="A0A2G5URM1"/>
<comment type="caution">
    <text evidence="1">The sequence shown here is derived from an EMBL/GenBank/DDBJ whole genome shotgun (WGS) entry which is preliminary data.</text>
</comment>
<protein>
    <submittedName>
        <fullName evidence="1">Uncharacterized protein</fullName>
    </submittedName>
</protein>
<organism evidence="1 2">
    <name type="scientific">Caenorhabditis nigoni</name>
    <dbReference type="NCBI Taxonomy" id="1611254"/>
    <lineage>
        <taxon>Eukaryota</taxon>
        <taxon>Metazoa</taxon>
        <taxon>Ecdysozoa</taxon>
        <taxon>Nematoda</taxon>
        <taxon>Chromadorea</taxon>
        <taxon>Rhabditida</taxon>
        <taxon>Rhabditina</taxon>
        <taxon>Rhabditomorpha</taxon>
        <taxon>Rhabditoidea</taxon>
        <taxon>Rhabditidae</taxon>
        <taxon>Peloderinae</taxon>
        <taxon>Caenorhabditis</taxon>
    </lineage>
</organism>
<gene>
    <name evidence="1" type="primary">Cnig_chr_III.g9359</name>
    <name evidence="1" type="ORF">B9Z55_009359</name>
</gene>
<dbReference type="EMBL" id="PDUG01000003">
    <property type="protein sequence ID" value="PIC42205.1"/>
    <property type="molecule type" value="Genomic_DNA"/>
</dbReference>
<keyword evidence="2" id="KW-1185">Reference proteome</keyword>
<reference evidence="2" key="1">
    <citation type="submission" date="2017-10" db="EMBL/GenBank/DDBJ databases">
        <title>Rapid genome shrinkage in a self-fertile nematode reveals novel sperm competition proteins.</title>
        <authorList>
            <person name="Yin D."/>
            <person name="Schwarz E.M."/>
            <person name="Thomas C.G."/>
            <person name="Felde R.L."/>
            <person name="Korf I.F."/>
            <person name="Cutter A.D."/>
            <person name="Schartner C.M."/>
            <person name="Ralston E.J."/>
            <person name="Meyer B.J."/>
            <person name="Haag E.S."/>
        </authorList>
    </citation>
    <scope>NUCLEOTIDE SEQUENCE [LARGE SCALE GENOMIC DNA]</scope>
    <source>
        <strain evidence="2">JU1422</strain>
    </source>
</reference>
<evidence type="ECO:0000313" key="2">
    <source>
        <dbReference type="Proteomes" id="UP000230233"/>
    </source>
</evidence>
<name>A0A2G5URM1_9PELO</name>